<proteinExistence type="predicted"/>
<comment type="caution">
    <text evidence="1">The sequence shown here is derived from an EMBL/GenBank/DDBJ whole genome shotgun (WGS) entry which is preliminary data.</text>
</comment>
<reference evidence="1" key="1">
    <citation type="submission" date="2021-08" db="EMBL/GenBank/DDBJ databases">
        <title>The first chromosome-level gecko genome reveals the dynamic sex chromosomes of Neotropical dwarf geckos (Sphaerodactylidae: Sphaerodactylus).</title>
        <authorList>
            <person name="Pinto B.J."/>
            <person name="Keating S.E."/>
            <person name="Gamble T."/>
        </authorList>
    </citation>
    <scope>NUCLEOTIDE SEQUENCE</scope>
    <source>
        <strain evidence="1">TG3544</strain>
    </source>
</reference>
<evidence type="ECO:0000313" key="1">
    <source>
        <dbReference type="EMBL" id="KAH8017533.1"/>
    </source>
</evidence>
<protein>
    <submittedName>
        <fullName evidence="1">Uncharacterized protein</fullName>
    </submittedName>
</protein>
<dbReference type="EMBL" id="CM037614">
    <property type="protein sequence ID" value="KAH8017533.1"/>
    <property type="molecule type" value="Genomic_DNA"/>
</dbReference>
<keyword evidence="2" id="KW-1185">Reference proteome</keyword>
<evidence type="ECO:0000313" key="2">
    <source>
        <dbReference type="Proteomes" id="UP000827872"/>
    </source>
</evidence>
<dbReference type="Proteomes" id="UP000827872">
    <property type="component" value="Linkage Group LG01"/>
</dbReference>
<name>A0ACB8GCP0_9SAUR</name>
<sequence>MAEDKEAGYRLRELGNLVCQKGEAAGETSSLTTEACRPPVELADTKGQQARSPQFTEDREKSPSPSPPENSMAEPACLGKSGPCGLNRGQSRSHKGPDEHPTKLGPMVQAWTSTGASVSAVLQPCLPEVPKKGWQPLGPPHAASAVPGEAANSPTELRFAGWAGGRILGTPAIPGNGWARVVGREWGKPQGRGKRL</sequence>
<gene>
    <name evidence="1" type="ORF">K3G42_030457</name>
</gene>
<organism evidence="1 2">
    <name type="scientific">Sphaerodactylus townsendi</name>
    <dbReference type="NCBI Taxonomy" id="933632"/>
    <lineage>
        <taxon>Eukaryota</taxon>
        <taxon>Metazoa</taxon>
        <taxon>Chordata</taxon>
        <taxon>Craniata</taxon>
        <taxon>Vertebrata</taxon>
        <taxon>Euteleostomi</taxon>
        <taxon>Lepidosauria</taxon>
        <taxon>Squamata</taxon>
        <taxon>Bifurcata</taxon>
        <taxon>Gekkota</taxon>
        <taxon>Sphaerodactylidae</taxon>
        <taxon>Sphaerodactylus</taxon>
    </lineage>
</organism>
<accession>A0ACB8GCP0</accession>